<feature type="compositionally biased region" description="Basic and acidic residues" evidence="1">
    <location>
        <begin position="801"/>
        <end position="816"/>
    </location>
</feature>
<organism evidence="2">
    <name type="scientific">Oikopleura dioica</name>
    <name type="common">Tunicate</name>
    <dbReference type="NCBI Taxonomy" id="34765"/>
    <lineage>
        <taxon>Eukaryota</taxon>
        <taxon>Metazoa</taxon>
        <taxon>Chordata</taxon>
        <taxon>Tunicata</taxon>
        <taxon>Appendicularia</taxon>
        <taxon>Copelata</taxon>
        <taxon>Oikopleuridae</taxon>
        <taxon>Oikopleura</taxon>
    </lineage>
</organism>
<feature type="region of interest" description="Disordered" evidence="1">
    <location>
        <begin position="756"/>
        <end position="845"/>
    </location>
</feature>
<reference evidence="2" key="1">
    <citation type="journal article" date="2010" name="Science">
        <title>Plasticity of animal genome architecture unmasked by rapid evolution of a pelagic tunicate.</title>
        <authorList>
            <person name="Denoeud F."/>
            <person name="Henriet S."/>
            <person name="Mungpakdee S."/>
            <person name="Aury J.M."/>
            <person name="Da Silva C."/>
            <person name="Brinkmann H."/>
            <person name="Mikhaleva J."/>
            <person name="Olsen L.C."/>
            <person name="Jubin C."/>
            <person name="Canestro C."/>
            <person name="Bouquet J.M."/>
            <person name="Danks G."/>
            <person name="Poulain J."/>
            <person name="Campsteijn C."/>
            <person name="Adamski M."/>
            <person name="Cross I."/>
            <person name="Yadetie F."/>
            <person name="Muffato M."/>
            <person name="Louis A."/>
            <person name="Butcher S."/>
            <person name="Tsagkogeorga G."/>
            <person name="Konrad A."/>
            <person name="Singh S."/>
            <person name="Jensen M.F."/>
            <person name="Cong E.H."/>
            <person name="Eikeseth-Otteraa H."/>
            <person name="Noel B."/>
            <person name="Anthouard V."/>
            <person name="Porcel B.M."/>
            <person name="Kachouri-Lafond R."/>
            <person name="Nishino A."/>
            <person name="Ugolini M."/>
            <person name="Chourrout P."/>
            <person name="Nishida H."/>
            <person name="Aasland R."/>
            <person name="Huzurbazar S."/>
            <person name="Westhof E."/>
            <person name="Delsuc F."/>
            <person name="Lehrach H."/>
            <person name="Reinhardt R."/>
            <person name="Weissenbach J."/>
            <person name="Roy S.W."/>
            <person name="Artiguenave F."/>
            <person name="Postlethwait J.H."/>
            <person name="Manak J.R."/>
            <person name="Thompson E.M."/>
            <person name="Jaillon O."/>
            <person name="Du Pasquier L."/>
            <person name="Boudinot P."/>
            <person name="Liberles D.A."/>
            <person name="Volff J.N."/>
            <person name="Philippe H."/>
            <person name="Lenhard B."/>
            <person name="Roest Crollius H."/>
            <person name="Wincker P."/>
            <person name="Chourrout D."/>
        </authorList>
    </citation>
    <scope>NUCLEOTIDE SEQUENCE [LARGE SCALE GENOMIC DNA]</scope>
</reference>
<evidence type="ECO:0000256" key="1">
    <source>
        <dbReference type="SAM" id="MobiDB-lite"/>
    </source>
</evidence>
<accession>E4XM19</accession>
<feature type="compositionally biased region" description="Low complexity" evidence="1">
    <location>
        <begin position="58"/>
        <end position="74"/>
    </location>
</feature>
<feature type="compositionally biased region" description="Low complexity" evidence="1">
    <location>
        <begin position="758"/>
        <end position="771"/>
    </location>
</feature>
<feature type="compositionally biased region" description="Basic and acidic residues" evidence="1">
    <location>
        <begin position="440"/>
        <end position="460"/>
    </location>
</feature>
<proteinExistence type="predicted"/>
<feature type="compositionally biased region" description="Basic residues" evidence="1">
    <location>
        <begin position="790"/>
        <end position="800"/>
    </location>
</feature>
<feature type="compositionally biased region" description="Basic residues" evidence="1">
    <location>
        <begin position="712"/>
        <end position="723"/>
    </location>
</feature>
<feature type="compositionally biased region" description="Basic and acidic residues" evidence="1">
    <location>
        <begin position="361"/>
        <end position="399"/>
    </location>
</feature>
<evidence type="ECO:0000313" key="2">
    <source>
        <dbReference type="EMBL" id="CBY11026.1"/>
    </source>
</evidence>
<feature type="compositionally biased region" description="Polar residues" evidence="1">
    <location>
        <begin position="461"/>
        <end position="483"/>
    </location>
</feature>
<feature type="compositionally biased region" description="Polar residues" evidence="1">
    <location>
        <begin position="595"/>
        <end position="607"/>
    </location>
</feature>
<name>E4XM19_OIKDI</name>
<sequence>MLSRKRNSSDVDIVTFMSPTSSANSTPVKMAKMTSPRYSLPVPDLQLPKPAPGTPIRSSSITSNSASSPMSRSPRVSCLPGLPASKISAYLDNYPLPKLVTAPNPVFIPTDLFPEVIDDEPVLTDEIYDILEDLRINPPKPQKMELDNIPTDDLDVGTLDQLEAAIDIKDLIGYKPPLGEEPTDFPEIIESSGELPLPATDKITAEIPLVVRKKEPHDPVISSPETSVIMIPPKMPESPINVLSRMLQKMMPGCDLQTAPVSSQNNQTPKTTTIAVHSIAPITTIIQVDSIEKLKKGEAVIGRKIIPSGINAFAVAVPNSLTSVNLTVKHEKIAESKLEDKAKDKFETEIANKEENKKVLDENDVNAREKTEIKKSECKKKEMPETKEFPKNEEKKDQVCEEAEKEEGPVIYTSPVGHRTRSLSSVSLKPKRPIIRRKSHSEDDKENASKITKSERKSKNSDSCLTENTTNVNESAAKNMASNDEQKKTEEIFLEKNIEENLQKKCSFTASKTTTKKSTKTNLMQASVDNDKTDISKISSDETADIVKDVKLQKEPPLFQLSYEHTEAVEKEKNNDQLNKSGDIFFRDEKKESVDSTTIKTANSLTVKETSEESKKSSDEKKLSEAEIQRVRNKRGRILSFENLDIKNEEPDSKKEVLKVEEEKLFTPRRSSRVSKPREAFDNPNYNRRSIEARDLNRSLAALVKKTDKVHAPIRRKGSKKMKSAPFSKEKTNAKVVNNIKNTLSNIKLDEVKVKPLSDSSMDGSSSCSEDYLSKSPEANCPTQDEKIERARRKSTVKKSKQLESRERAEQRAELKAKKKKKREEAHRAQSYSTNLRRARSRSSAATAQQISCNGFYLLLKFK</sequence>
<evidence type="ECO:0000313" key="3">
    <source>
        <dbReference type="Proteomes" id="UP000001307"/>
    </source>
</evidence>
<dbReference type="AlphaFoldDB" id="E4XM19"/>
<dbReference type="EMBL" id="FN653073">
    <property type="protein sequence ID" value="CBY11026.1"/>
    <property type="molecule type" value="Genomic_DNA"/>
</dbReference>
<feature type="compositionally biased region" description="Polar residues" evidence="1">
    <location>
        <begin position="17"/>
        <end position="27"/>
    </location>
</feature>
<keyword evidence="3" id="KW-1185">Reference proteome</keyword>
<feature type="compositionally biased region" description="Basic and acidic residues" evidence="1">
    <location>
        <begin position="585"/>
        <end position="594"/>
    </location>
</feature>
<feature type="compositionally biased region" description="Basic and acidic residues" evidence="1">
    <location>
        <begin position="609"/>
        <end position="626"/>
    </location>
</feature>
<feature type="region of interest" description="Disordered" evidence="1">
    <location>
        <begin position="569"/>
        <end position="626"/>
    </location>
</feature>
<feature type="compositionally biased region" description="Basic residues" evidence="1">
    <location>
        <begin position="429"/>
        <end position="439"/>
    </location>
</feature>
<feature type="region of interest" description="Disordered" evidence="1">
    <location>
        <begin position="666"/>
        <end position="686"/>
    </location>
</feature>
<dbReference type="OrthoDB" id="10691865at2759"/>
<dbReference type="InParanoid" id="E4XM19"/>
<feature type="region of interest" description="Disordered" evidence="1">
    <location>
        <begin position="17"/>
        <end position="74"/>
    </location>
</feature>
<feature type="region of interest" description="Disordered" evidence="1">
    <location>
        <begin position="707"/>
        <end position="730"/>
    </location>
</feature>
<gene>
    <name evidence="2" type="ORF">GSOID_T00014766001</name>
</gene>
<feature type="region of interest" description="Disordered" evidence="1">
    <location>
        <begin position="361"/>
        <end position="487"/>
    </location>
</feature>
<dbReference type="Proteomes" id="UP000001307">
    <property type="component" value="Unassembled WGS sequence"/>
</dbReference>
<protein>
    <submittedName>
        <fullName evidence="2">Uncharacterized protein</fullName>
    </submittedName>
</protein>